<comment type="caution">
    <text evidence="2">The sequence shown here is derived from an EMBL/GenBank/DDBJ whole genome shotgun (WGS) entry which is preliminary data.</text>
</comment>
<evidence type="ECO:0000256" key="1">
    <source>
        <dbReference type="SAM" id="MobiDB-lite"/>
    </source>
</evidence>
<dbReference type="OrthoDB" id="346167at2759"/>
<evidence type="ECO:0000313" key="3">
    <source>
        <dbReference type="Proteomes" id="UP000028828"/>
    </source>
</evidence>
<dbReference type="AlphaFoldDB" id="A0A086J954"/>
<organism evidence="2 3">
    <name type="scientific">Toxoplasma gondii p89</name>
    <dbReference type="NCBI Taxonomy" id="943119"/>
    <lineage>
        <taxon>Eukaryota</taxon>
        <taxon>Sar</taxon>
        <taxon>Alveolata</taxon>
        <taxon>Apicomplexa</taxon>
        <taxon>Conoidasida</taxon>
        <taxon>Coccidia</taxon>
        <taxon>Eucoccidiorida</taxon>
        <taxon>Eimeriorina</taxon>
        <taxon>Sarcocystidae</taxon>
        <taxon>Toxoplasma</taxon>
    </lineage>
</organism>
<gene>
    <name evidence="2" type="ORF">TGP89_311480</name>
</gene>
<evidence type="ECO:0000313" key="2">
    <source>
        <dbReference type="EMBL" id="KFG28672.1"/>
    </source>
</evidence>
<accession>A0A086J954</accession>
<proteinExistence type="predicted"/>
<dbReference type="Proteomes" id="UP000028828">
    <property type="component" value="Unassembled WGS sequence"/>
</dbReference>
<name>A0A086J954_TOXGO</name>
<sequence>MALSDLYCLAYAPIQSTCLDSIGDEDCSPEVIVKELRMLQELTSCGFRAFSKYFESDDAQEKTAQASAALYCLTGFCNRIQSLSLAASNLAGGTMQRGYPDSSGVLRELVATAKDVGLTPTDNEISNLVDCEKDAEWETPTAGRGKVEFRSSVSMIASEPDHDDGSVVSHQPIKPDFSRKKVRKATGYAKFNFDKEKDDDDQGDVSTSASPLPKSNKSTPDPFEKRESHVSEKSGGQQQSRTSFLCGLCSHVVDEPEVQVLRRESSVSMGVVQEINDPEGDSHWHDRDRHSGRFDRIRKRVPTGHASLMKRSSDDLLELLEQDDTEEGRAAREILIRNTALNTVVHPSFASSDEEDEGSVASKCQRVVGNRECAEAGESRVLVEDI</sequence>
<feature type="compositionally biased region" description="Basic and acidic residues" evidence="1">
    <location>
        <begin position="222"/>
        <end position="232"/>
    </location>
</feature>
<dbReference type="EMBL" id="AEYI02002321">
    <property type="protein sequence ID" value="KFG28672.1"/>
    <property type="molecule type" value="Genomic_DNA"/>
</dbReference>
<feature type="region of interest" description="Disordered" evidence="1">
    <location>
        <begin position="157"/>
        <end position="181"/>
    </location>
</feature>
<evidence type="ECO:0008006" key="4">
    <source>
        <dbReference type="Google" id="ProtNLM"/>
    </source>
</evidence>
<reference evidence="2 3" key="1">
    <citation type="submission" date="2014-03" db="EMBL/GenBank/DDBJ databases">
        <authorList>
            <person name="Sibley D."/>
            <person name="Venepally P."/>
            <person name="Karamycheva S."/>
            <person name="Hadjithomas M."/>
            <person name="Khan A."/>
            <person name="Brunk B."/>
            <person name="Roos D."/>
            <person name="Caler E."/>
            <person name="Lorenzi H."/>
        </authorList>
    </citation>
    <scope>NUCLEOTIDE SEQUENCE [LARGE SCALE GENOMIC DNA]</scope>
    <source>
        <strain evidence="3">p89</strain>
    </source>
</reference>
<feature type="compositionally biased region" description="Polar residues" evidence="1">
    <location>
        <begin position="205"/>
        <end position="219"/>
    </location>
</feature>
<feature type="region of interest" description="Disordered" evidence="1">
    <location>
        <begin position="193"/>
        <end position="241"/>
    </location>
</feature>
<protein>
    <recommendedName>
        <fullName evidence="4">Apical cap protein 1</fullName>
    </recommendedName>
</protein>
<dbReference type="VEuPathDB" id="ToxoDB:TGP89_311480"/>